<organism evidence="5 7">
    <name type="scientific">Pectobacterium parmentieri</name>
    <dbReference type="NCBI Taxonomy" id="1905730"/>
    <lineage>
        <taxon>Bacteria</taxon>
        <taxon>Pseudomonadati</taxon>
        <taxon>Pseudomonadota</taxon>
        <taxon>Gammaproteobacteria</taxon>
        <taxon>Enterobacterales</taxon>
        <taxon>Pectobacteriaceae</taxon>
        <taxon>Pectobacterium</taxon>
    </lineage>
</organism>
<evidence type="ECO:0000313" key="7">
    <source>
        <dbReference type="Proteomes" id="UP000008044"/>
    </source>
</evidence>
<dbReference type="KEGG" id="pec:W5S_0880"/>
<evidence type="ECO:0000313" key="5">
    <source>
        <dbReference type="EMBL" id="AFI88998.1"/>
    </source>
</evidence>
<evidence type="ECO:0000256" key="3">
    <source>
        <dbReference type="ARBA" id="ARBA00023235"/>
    </source>
</evidence>
<dbReference type="EMBL" id="WABS01000006">
    <property type="protein sequence ID" value="MBI0553780.1"/>
    <property type="molecule type" value="Genomic_DNA"/>
</dbReference>
<evidence type="ECO:0000313" key="8">
    <source>
        <dbReference type="Proteomes" id="UP001194579"/>
    </source>
</evidence>
<dbReference type="InterPro" id="IPR035990">
    <property type="entry name" value="TIM_sf"/>
</dbReference>
<dbReference type="GO" id="GO:0006096">
    <property type="term" value="P:glycolytic process"/>
    <property type="evidence" value="ECO:0007669"/>
    <property type="project" value="UniProtKB-UniRule"/>
</dbReference>
<dbReference type="PANTHER" id="PTHR21139:SF42">
    <property type="entry name" value="TRIOSEPHOSPHATE ISOMERASE"/>
    <property type="match status" value="1"/>
</dbReference>
<comment type="pathway">
    <text evidence="4">Carbohydrate degradation; glycolysis; D-glyceraldehyde 3-phosphate from glycerone phosphate: step 1/1.</text>
</comment>
<accession>A0A0H3I0R7</accession>
<comment type="subunit">
    <text evidence="4">Homodimer.</text>
</comment>
<comment type="similarity">
    <text evidence="2 4">Belongs to the triosephosphate isomerase family.</text>
</comment>
<dbReference type="PANTHER" id="PTHR21139">
    <property type="entry name" value="TRIOSEPHOSPHATE ISOMERASE"/>
    <property type="match status" value="1"/>
</dbReference>
<dbReference type="UniPathway" id="UPA00138"/>
<keyword evidence="4" id="KW-0312">Gluconeogenesis</keyword>
<dbReference type="HOGENOM" id="CLU_024251_2_3_6"/>
<evidence type="ECO:0000256" key="1">
    <source>
        <dbReference type="ARBA" id="ARBA00004939"/>
    </source>
</evidence>
<dbReference type="InterPro" id="IPR000652">
    <property type="entry name" value="Triosephosphate_isomerase"/>
</dbReference>
<comment type="catalytic activity">
    <reaction evidence="4">
        <text>D-glyceraldehyde 3-phosphate = dihydroxyacetone phosphate</text>
        <dbReference type="Rhea" id="RHEA:18585"/>
        <dbReference type="ChEBI" id="CHEBI:57642"/>
        <dbReference type="ChEBI" id="CHEBI:59776"/>
        <dbReference type="EC" id="5.3.1.1"/>
    </reaction>
</comment>
<protein>
    <recommendedName>
        <fullName evidence="4">Triosephosphate isomerase</fullName>
        <ecNumber evidence="4">5.3.1.1</ecNumber>
    </recommendedName>
</protein>
<reference evidence="8" key="3">
    <citation type="submission" date="2023-07" db="EMBL/GenBank/DDBJ databases">
        <title>Identification of Pectobacterium versatile causing blackleg of potato from New York State with a whole genome sequencing approach.</title>
        <authorList>
            <person name="Ma X."/>
            <person name="Swingle B."/>
        </authorList>
    </citation>
    <scope>NUCLEOTIDE SEQUENCE [LARGE SCALE GENOMIC DNA]</scope>
    <source>
        <strain evidence="8">NY1588A</strain>
    </source>
</reference>
<dbReference type="PATRIC" id="fig|1166016.3.peg.891"/>
<dbReference type="GO" id="GO:0006094">
    <property type="term" value="P:gluconeogenesis"/>
    <property type="evidence" value="ECO:0007669"/>
    <property type="project" value="UniProtKB-UniPathway"/>
</dbReference>
<dbReference type="RefSeq" id="WP_014698818.1">
    <property type="nucleotide sequence ID" value="NC_017845.1"/>
</dbReference>
<proteinExistence type="inferred from homology"/>
<comment type="pathway">
    <text evidence="1">Carbohydrate metabolism; erythritol degradation.</text>
</comment>
<dbReference type="GO" id="GO:0046166">
    <property type="term" value="P:glyceraldehyde-3-phosphate biosynthetic process"/>
    <property type="evidence" value="ECO:0007669"/>
    <property type="project" value="TreeGrafter"/>
</dbReference>
<dbReference type="eggNOG" id="COG0149">
    <property type="taxonomic scope" value="Bacteria"/>
</dbReference>
<comment type="pathway">
    <text evidence="4">Carbohydrate biosynthesis; gluconeogenesis.</text>
</comment>
<dbReference type="InterPro" id="IPR020861">
    <property type="entry name" value="Triosephosphate_isomerase_AS"/>
</dbReference>
<dbReference type="UniPathway" id="UPA00109">
    <property type="reaction ID" value="UER00189"/>
</dbReference>
<name>A0A0H3I0R7_PECPM</name>
<dbReference type="Proteomes" id="UP000008044">
    <property type="component" value="Chromosome"/>
</dbReference>
<gene>
    <name evidence="5" type="ordered locus">W5S_0880</name>
    <name evidence="6" type="ORF">F6Q06_04630</name>
</gene>
<dbReference type="Gene3D" id="3.20.20.70">
    <property type="entry name" value="Aldolase class I"/>
    <property type="match status" value="1"/>
</dbReference>
<dbReference type="PROSITE" id="PS51440">
    <property type="entry name" value="TIM_2"/>
    <property type="match status" value="1"/>
</dbReference>
<keyword evidence="8" id="KW-1185">Reference proteome</keyword>
<reference evidence="5 7" key="1">
    <citation type="journal article" date="2012" name="J. Bacteriol.">
        <title>Genome sequence of Pectobacterium sp. strain SCC3193.</title>
        <authorList>
            <person name="Koskinen J.P."/>
            <person name="Laine P."/>
            <person name="Niemi O."/>
            <person name="Nykyri J."/>
            <person name="Harjunpaa H."/>
            <person name="Auvinen P."/>
            <person name="Paulin L."/>
            <person name="Pirhonen M."/>
            <person name="Palva T."/>
            <person name="Holm L."/>
        </authorList>
    </citation>
    <scope>NUCLEOTIDE SEQUENCE [LARGE SCALE GENOMIC DNA]</scope>
    <source>
        <strain evidence="5 7">SCC3193</strain>
    </source>
</reference>
<keyword evidence="4" id="KW-0963">Cytoplasm</keyword>
<keyword evidence="3 4" id="KW-0413">Isomerase</keyword>
<evidence type="ECO:0000256" key="4">
    <source>
        <dbReference type="RuleBase" id="RU363013"/>
    </source>
</evidence>
<evidence type="ECO:0000313" key="6">
    <source>
        <dbReference type="EMBL" id="MBI0553780.1"/>
    </source>
</evidence>
<evidence type="ECO:0000256" key="2">
    <source>
        <dbReference type="ARBA" id="ARBA00007422"/>
    </source>
</evidence>
<dbReference type="CDD" id="cd00311">
    <property type="entry name" value="TIM"/>
    <property type="match status" value="1"/>
</dbReference>
<dbReference type="GO" id="GO:0004807">
    <property type="term" value="F:triose-phosphate isomerase activity"/>
    <property type="evidence" value="ECO:0007669"/>
    <property type="project" value="UniProtKB-UniRule"/>
</dbReference>
<reference evidence="6" key="4">
    <citation type="submission" date="2024-05" db="EMBL/GenBank/DDBJ databases">
        <title>Identification of Pectobacterium versatile causing blackleg of potato from New York State with a whole genome sequencing approach.</title>
        <authorList>
            <person name="Ma X."/>
            <person name="Swingle B."/>
        </authorList>
    </citation>
    <scope>NUCLEOTIDE SEQUENCE</scope>
    <source>
        <strain evidence="6">NY1588A</strain>
    </source>
</reference>
<dbReference type="GO" id="GO:0005829">
    <property type="term" value="C:cytosol"/>
    <property type="evidence" value="ECO:0007669"/>
    <property type="project" value="TreeGrafter"/>
</dbReference>
<reference evidence="5" key="2">
    <citation type="submission" date="2012-03" db="EMBL/GenBank/DDBJ databases">
        <authorList>
            <person name="Koskinen P."/>
            <person name="Laine P."/>
            <person name="Niemi O."/>
            <person name="Nykyri J."/>
            <person name="Harjunpaa H."/>
            <person name="Auvinen P."/>
            <person name="Paulin L."/>
            <person name="Pirhonen M."/>
            <person name="Palva T."/>
            <person name="Holm L."/>
        </authorList>
    </citation>
    <scope>NUCLEOTIDE SEQUENCE</scope>
    <source>
        <strain evidence="5">SCC3193</strain>
    </source>
</reference>
<keyword evidence="4" id="KW-0324">Glycolysis</keyword>
<comment type="subcellular location">
    <subcellularLocation>
        <location evidence="4">Cytoplasm</location>
    </subcellularLocation>
</comment>
<dbReference type="GO" id="GO:0019563">
    <property type="term" value="P:glycerol catabolic process"/>
    <property type="evidence" value="ECO:0007669"/>
    <property type="project" value="TreeGrafter"/>
</dbReference>
<dbReference type="STRING" id="1905730.W5S_0880"/>
<dbReference type="NCBIfam" id="NF000722">
    <property type="entry name" value="PRK00042.2-1"/>
    <property type="match status" value="1"/>
</dbReference>
<sequence length="274" mass="29993">MKKVMIGTSWKMNKTRQEAIDYCTVLSKQLNPAAGAFTQPFVIPPFTLIREVTEYLSTHKVNCLTGAQNMHYADNGAWTGEVSPMMVSDCGATLVELGHSERRQYFAENDADIQKKVQAALRYQLRPLVCVGDSAQEKAWGVSRETVIRQMKIALAGLNAEQATRVIIAYEPIWAIGEGGTPASAQEAQDIHVALRQALVALYGERTASCITLLYGGSVNPHNTCELIQCADIDGLFIGRAAWNADDFCQLVRSVSALLNEQGEHVALSEAKMS</sequence>
<dbReference type="SUPFAM" id="SSF51351">
    <property type="entry name" value="Triosephosphate isomerase (TIM)"/>
    <property type="match status" value="1"/>
</dbReference>
<dbReference type="PROSITE" id="PS00171">
    <property type="entry name" value="TIM_1"/>
    <property type="match status" value="1"/>
</dbReference>
<dbReference type="Proteomes" id="UP001194579">
    <property type="component" value="Unassembled WGS sequence"/>
</dbReference>
<dbReference type="EMBL" id="CP003415">
    <property type="protein sequence ID" value="AFI88998.1"/>
    <property type="molecule type" value="Genomic_DNA"/>
</dbReference>
<dbReference type="Pfam" id="PF00121">
    <property type="entry name" value="TIM"/>
    <property type="match status" value="1"/>
</dbReference>
<dbReference type="EC" id="5.3.1.1" evidence="4"/>
<dbReference type="InterPro" id="IPR013785">
    <property type="entry name" value="Aldolase_TIM"/>
</dbReference>
<dbReference type="NCBIfam" id="TIGR00419">
    <property type="entry name" value="tim"/>
    <property type="match status" value="1"/>
</dbReference>
<dbReference type="AlphaFoldDB" id="A0A0H3I0R7"/>